<dbReference type="AlphaFoldDB" id="A0A348APF9"/>
<keyword evidence="2" id="KW-1185">Reference proteome</keyword>
<gene>
    <name evidence="1" type="ORF">MAMMFC1_03665</name>
</gene>
<evidence type="ECO:0000313" key="2">
    <source>
        <dbReference type="Proteomes" id="UP000276437"/>
    </source>
</evidence>
<dbReference type="EMBL" id="AP018449">
    <property type="protein sequence ID" value="BBB92957.1"/>
    <property type="molecule type" value="Genomic_DNA"/>
</dbReference>
<dbReference type="Pfam" id="PF11167">
    <property type="entry name" value="DUF2953"/>
    <property type="match status" value="1"/>
</dbReference>
<accession>A0A348APF9</accession>
<proteinExistence type="predicted"/>
<dbReference type="RefSeq" id="WP_126309843.1">
    <property type="nucleotide sequence ID" value="NZ_AP018449.1"/>
</dbReference>
<dbReference type="KEGG" id="mana:MAMMFC1_03665"/>
<dbReference type="InterPro" id="IPR021338">
    <property type="entry name" value="DUF2953"/>
</dbReference>
<dbReference type="Proteomes" id="UP000276437">
    <property type="component" value="Chromosome"/>
</dbReference>
<name>A0A348APF9_9FIRM</name>
<organism evidence="1 2">
    <name type="scientific">Methylomusa anaerophila</name>
    <dbReference type="NCBI Taxonomy" id="1930071"/>
    <lineage>
        <taxon>Bacteria</taxon>
        <taxon>Bacillati</taxon>
        <taxon>Bacillota</taxon>
        <taxon>Negativicutes</taxon>
        <taxon>Selenomonadales</taxon>
        <taxon>Sporomusaceae</taxon>
        <taxon>Methylomusa</taxon>
    </lineage>
</organism>
<evidence type="ECO:0000313" key="1">
    <source>
        <dbReference type="EMBL" id="BBB92957.1"/>
    </source>
</evidence>
<dbReference type="OrthoDB" id="1683589at2"/>
<evidence type="ECO:0008006" key="3">
    <source>
        <dbReference type="Google" id="ProtNLM"/>
    </source>
</evidence>
<sequence length="221" mass="26130">MNIWLITLVSFVILTLVLSRINIYIDLRFRRKSGDDYLEVSVYLFRRLILYTLQIPLIELINQHDLLWLKSQIRVNDHKEESMSDREQRFTSNLIVTYLKNPGMLRRILQTIKRYSKLYNKFMNRLLESIYCEKLDLHLKYGLGDAAATGVTLGLFWTLAYTGMVGLYNRIHLTQKPVINIIPFFHRECLEVEFWCILRLRLGNVISATTSILNISNRKEV</sequence>
<reference evidence="1 2" key="1">
    <citation type="journal article" date="2018" name="Int. J. Syst. Evol. Microbiol.">
        <title>Methylomusa anaerophila gen. nov., sp. nov., an anaerobic methanol-utilizing bacterium isolated from a microbial fuel cell.</title>
        <authorList>
            <person name="Amano N."/>
            <person name="Yamamuro A."/>
            <person name="Miyahara M."/>
            <person name="Kouzuma A."/>
            <person name="Abe T."/>
            <person name="Watanabe K."/>
        </authorList>
    </citation>
    <scope>NUCLEOTIDE SEQUENCE [LARGE SCALE GENOMIC DNA]</scope>
    <source>
        <strain evidence="1 2">MMFC1</strain>
    </source>
</reference>
<protein>
    <recommendedName>
        <fullName evidence="3">DUF2953 domain-containing protein</fullName>
    </recommendedName>
</protein>